<comment type="function">
    <text evidence="1">Catalyzes the condensation of (S)-aspartate-beta-semialdehyde [(S)-ASA] and pyruvate to 4-hydroxy-tetrahydrodipicolinate (HTPA).</text>
</comment>
<evidence type="ECO:0000256" key="12">
    <source>
        <dbReference type="NCBIfam" id="TIGR00674"/>
    </source>
</evidence>
<evidence type="ECO:0000256" key="7">
    <source>
        <dbReference type="ARBA" id="ARBA00022915"/>
    </source>
</evidence>
<dbReference type="CDD" id="cd00408">
    <property type="entry name" value="DHDPS-like"/>
    <property type="match status" value="1"/>
</dbReference>
<keyword evidence="17" id="KW-1185">Reference proteome</keyword>
<dbReference type="GO" id="GO:0009089">
    <property type="term" value="P:lysine biosynthetic process via diaminopimelate"/>
    <property type="evidence" value="ECO:0007669"/>
    <property type="project" value="UniProtKB-UniRule"/>
</dbReference>
<dbReference type="AlphaFoldDB" id="A0A5C0UJ85"/>
<keyword evidence="8" id="KW-0457">Lysine biosynthesis</keyword>
<evidence type="ECO:0000256" key="5">
    <source>
        <dbReference type="ARBA" id="ARBA00022490"/>
    </source>
</evidence>
<sequence length="306" mass="33668">MVQENFFKGVFTALVTPFCNDAIDYLSLEKILVSQIEAKVNGVVIAGSTGEGLLLSKEEYDSLLEFVVNFTKGKAKIVASCTSLHIKDTVAMAQLSQCKGLDGIMCAPPPYLRLSEKGIIEYFNTISNNVDIPVMLYSVPQRVGYDFSDLCLTQLSKNAKILAIKCGNEPASVIQKLGCELSDKINFLCGEDRLTLDSLLKGASGCVSVVSNMVPRAVVHLYNLVQTGAIKEADRLNEALSDLFDLVTLENNPAAIKYCLSVLGICKEEVREPLCQLSNKSKEFIRLNNDKMFRLVMSKYEKGCSY</sequence>
<keyword evidence="10" id="KW-0704">Schiff base</keyword>
<dbReference type="SMART" id="SM01130">
    <property type="entry name" value="DHDPS"/>
    <property type="match status" value="1"/>
</dbReference>
<dbReference type="RefSeq" id="WP_148951934.1">
    <property type="nucleotide sequence ID" value="NZ_CP043312.1"/>
</dbReference>
<protein>
    <recommendedName>
        <fullName evidence="4 12">4-hydroxy-tetrahydrodipicolinate synthase</fullName>
        <ecNumber evidence="4 12">4.3.3.7</ecNumber>
    </recommendedName>
</protein>
<evidence type="ECO:0000256" key="4">
    <source>
        <dbReference type="ARBA" id="ARBA00012086"/>
    </source>
</evidence>
<reference evidence="16 17" key="1">
    <citation type="submission" date="2019-08" db="EMBL/GenBank/DDBJ databases">
        <title>Highly reduced genomes of protist endosymbionts show evolutionary convergence.</title>
        <authorList>
            <person name="George E."/>
            <person name="Husnik F."/>
            <person name="Tashyreva D."/>
            <person name="Prokopchuk G."/>
            <person name="Horak A."/>
            <person name="Kwong W.K."/>
            <person name="Lukes J."/>
            <person name="Keeling P.J."/>
        </authorList>
    </citation>
    <scope>NUCLEOTIDE SEQUENCE [LARGE SCALE GENOMIC DNA]</scope>
    <source>
        <strain evidence="16">1621</strain>
    </source>
</reference>
<evidence type="ECO:0000256" key="11">
    <source>
        <dbReference type="ARBA" id="ARBA00047836"/>
    </source>
</evidence>
<evidence type="ECO:0000313" key="17">
    <source>
        <dbReference type="Proteomes" id="UP000323844"/>
    </source>
</evidence>
<feature type="active site" description="Proton donor/acceptor" evidence="14">
    <location>
        <position position="137"/>
    </location>
</feature>
<dbReference type="EC" id="4.3.3.7" evidence="4 12"/>
<keyword evidence="7" id="KW-0220">Diaminopimelate biosynthesis</keyword>
<comment type="pathway">
    <text evidence="2">Amino-acid biosynthesis; L-lysine biosynthesis via DAP pathway; (S)-tetrahydrodipicolinate from L-aspartate: step 3/4.</text>
</comment>
<dbReference type="PROSITE" id="PS00665">
    <property type="entry name" value="DHDPS_1"/>
    <property type="match status" value="1"/>
</dbReference>
<dbReference type="PRINTS" id="PR00146">
    <property type="entry name" value="DHPICSNTHASE"/>
</dbReference>
<comment type="similarity">
    <text evidence="3 13">Belongs to the DapA family.</text>
</comment>
<dbReference type="Pfam" id="PF00701">
    <property type="entry name" value="DHDPS"/>
    <property type="match status" value="1"/>
</dbReference>
<dbReference type="Proteomes" id="UP000323844">
    <property type="component" value="Chromosome"/>
</dbReference>
<evidence type="ECO:0000256" key="13">
    <source>
        <dbReference type="PIRNR" id="PIRNR001365"/>
    </source>
</evidence>
<feature type="binding site" evidence="15">
    <location>
        <position position="49"/>
    </location>
    <ligand>
        <name>pyruvate</name>
        <dbReference type="ChEBI" id="CHEBI:15361"/>
    </ligand>
</feature>
<evidence type="ECO:0000256" key="1">
    <source>
        <dbReference type="ARBA" id="ARBA00003294"/>
    </source>
</evidence>
<feature type="binding site" evidence="15">
    <location>
        <position position="207"/>
    </location>
    <ligand>
        <name>pyruvate</name>
        <dbReference type="ChEBI" id="CHEBI:15361"/>
    </ligand>
</feature>
<dbReference type="PANTHER" id="PTHR12128:SF66">
    <property type="entry name" value="4-HYDROXY-2-OXOGLUTARATE ALDOLASE, MITOCHONDRIAL"/>
    <property type="match status" value="1"/>
</dbReference>
<comment type="catalytic activity">
    <reaction evidence="11">
        <text>L-aspartate 4-semialdehyde + pyruvate = (2S,4S)-4-hydroxy-2,3,4,5-tetrahydrodipicolinate + H2O + H(+)</text>
        <dbReference type="Rhea" id="RHEA:34171"/>
        <dbReference type="ChEBI" id="CHEBI:15361"/>
        <dbReference type="ChEBI" id="CHEBI:15377"/>
        <dbReference type="ChEBI" id="CHEBI:15378"/>
        <dbReference type="ChEBI" id="CHEBI:67139"/>
        <dbReference type="ChEBI" id="CHEBI:537519"/>
        <dbReference type="EC" id="4.3.3.7"/>
    </reaction>
</comment>
<dbReference type="GO" id="GO:0008840">
    <property type="term" value="F:4-hydroxy-tetrahydrodipicolinate synthase activity"/>
    <property type="evidence" value="ECO:0007669"/>
    <property type="project" value="UniProtKB-UniRule"/>
</dbReference>
<proteinExistence type="inferred from homology"/>
<dbReference type="InterPro" id="IPR002220">
    <property type="entry name" value="DapA-like"/>
</dbReference>
<accession>A0A5C0UJ85</accession>
<evidence type="ECO:0000256" key="10">
    <source>
        <dbReference type="ARBA" id="ARBA00023270"/>
    </source>
</evidence>
<dbReference type="NCBIfam" id="TIGR00674">
    <property type="entry name" value="dapA"/>
    <property type="match status" value="1"/>
</dbReference>
<evidence type="ECO:0000256" key="2">
    <source>
        <dbReference type="ARBA" id="ARBA00005120"/>
    </source>
</evidence>
<dbReference type="GO" id="GO:0019877">
    <property type="term" value="P:diaminopimelate biosynthetic process"/>
    <property type="evidence" value="ECO:0007669"/>
    <property type="project" value="UniProtKB-KW"/>
</dbReference>
<dbReference type="UniPathway" id="UPA00034">
    <property type="reaction ID" value="UER00017"/>
</dbReference>
<evidence type="ECO:0000256" key="3">
    <source>
        <dbReference type="ARBA" id="ARBA00007592"/>
    </source>
</evidence>
<dbReference type="OrthoDB" id="9782828at2"/>
<dbReference type="SUPFAM" id="SSF51569">
    <property type="entry name" value="Aldolase"/>
    <property type="match status" value="1"/>
</dbReference>
<keyword evidence="6" id="KW-0028">Amino-acid biosynthesis</keyword>
<keyword evidence="9 13" id="KW-0456">Lyase</keyword>
<evidence type="ECO:0000256" key="15">
    <source>
        <dbReference type="PIRSR" id="PIRSR001365-2"/>
    </source>
</evidence>
<dbReference type="InterPro" id="IPR005263">
    <property type="entry name" value="DapA"/>
</dbReference>
<dbReference type="KEGG" id="snay:FZC37_01305"/>
<keyword evidence="5" id="KW-0963">Cytoplasm</keyword>
<evidence type="ECO:0000256" key="8">
    <source>
        <dbReference type="ARBA" id="ARBA00023154"/>
    </source>
</evidence>
<dbReference type="InterPro" id="IPR020624">
    <property type="entry name" value="Schiff_base-form_aldolases_CS"/>
</dbReference>
<evidence type="ECO:0000256" key="6">
    <source>
        <dbReference type="ARBA" id="ARBA00022605"/>
    </source>
</evidence>
<evidence type="ECO:0000313" key="16">
    <source>
        <dbReference type="EMBL" id="QEK39573.1"/>
    </source>
</evidence>
<name>A0A5C0UJ85_9RICK</name>
<evidence type="ECO:0000256" key="9">
    <source>
        <dbReference type="ARBA" id="ARBA00023239"/>
    </source>
</evidence>
<dbReference type="Gene3D" id="3.20.20.70">
    <property type="entry name" value="Aldolase class I"/>
    <property type="match status" value="1"/>
</dbReference>
<dbReference type="PIRSF" id="PIRSF001365">
    <property type="entry name" value="DHDPS"/>
    <property type="match status" value="1"/>
</dbReference>
<evidence type="ECO:0000256" key="14">
    <source>
        <dbReference type="PIRSR" id="PIRSR001365-1"/>
    </source>
</evidence>
<gene>
    <name evidence="16" type="primary">dapA</name>
    <name evidence="16" type="ORF">FZC37_01305</name>
</gene>
<dbReference type="InterPro" id="IPR013785">
    <property type="entry name" value="Aldolase_TIM"/>
</dbReference>
<dbReference type="PANTHER" id="PTHR12128">
    <property type="entry name" value="DIHYDRODIPICOLINATE SYNTHASE"/>
    <property type="match status" value="1"/>
</dbReference>
<feature type="active site" description="Schiff-base intermediate with substrate" evidence="14">
    <location>
        <position position="165"/>
    </location>
</feature>
<organism evidence="16 17">
    <name type="scientific">Candidatus Sneabacter namystus</name>
    <dbReference type="NCBI Taxonomy" id="2601646"/>
    <lineage>
        <taxon>Bacteria</taxon>
        <taxon>Pseudomonadati</taxon>
        <taxon>Pseudomonadota</taxon>
        <taxon>Alphaproteobacteria</taxon>
        <taxon>Rickettsiales</taxon>
        <taxon>Rickettsiaceae</taxon>
        <taxon>Rickettsieae</taxon>
        <taxon>Candidatus Sneabacter</taxon>
    </lineage>
</organism>
<dbReference type="EMBL" id="CP043312">
    <property type="protein sequence ID" value="QEK39573.1"/>
    <property type="molecule type" value="Genomic_DNA"/>
</dbReference>